<dbReference type="InterPro" id="IPR028974">
    <property type="entry name" value="TSP_type-3_rpt"/>
</dbReference>
<keyword evidence="2" id="KW-0732">Signal</keyword>
<comment type="subcellular location">
    <subcellularLocation>
        <location evidence="1">Cell outer membrane</location>
    </subcellularLocation>
</comment>
<dbReference type="GO" id="GO:0005509">
    <property type="term" value="F:calcium ion binding"/>
    <property type="evidence" value="ECO:0007669"/>
    <property type="project" value="InterPro"/>
</dbReference>
<evidence type="ECO:0000256" key="4">
    <source>
        <dbReference type="ARBA" id="ARBA00023237"/>
    </source>
</evidence>
<dbReference type="GO" id="GO:0007155">
    <property type="term" value="P:cell adhesion"/>
    <property type="evidence" value="ECO:0007669"/>
    <property type="project" value="InterPro"/>
</dbReference>
<feature type="domain" description="OmpA-like" evidence="6">
    <location>
        <begin position="147"/>
        <end position="266"/>
    </location>
</feature>
<dbReference type="PANTHER" id="PTHR30329:SF21">
    <property type="entry name" value="LIPOPROTEIN YIAD-RELATED"/>
    <property type="match status" value="1"/>
</dbReference>
<dbReference type="SUPFAM" id="SSF103088">
    <property type="entry name" value="OmpA-like"/>
    <property type="match status" value="1"/>
</dbReference>
<evidence type="ECO:0000256" key="5">
    <source>
        <dbReference type="PROSITE-ProRule" id="PRU00473"/>
    </source>
</evidence>
<dbReference type="PROSITE" id="PS51123">
    <property type="entry name" value="OMPA_2"/>
    <property type="match status" value="1"/>
</dbReference>
<dbReference type="Proteomes" id="UP000317716">
    <property type="component" value="Unassembled WGS sequence"/>
</dbReference>
<dbReference type="InterPro" id="IPR006665">
    <property type="entry name" value="OmpA-like"/>
</dbReference>
<protein>
    <submittedName>
        <fullName evidence="7">OmpA family protein</fullName>
    </submittedName>
</protein>
<dbReference type="AlphaFoldDB" id="A0A538T8M5"/>
<organism evidence="7 8">
    <name type="scientific">Eiseniibacteriota bacterium</name>
    <dbReference type="NCBI Taxonomy" id="2212470"/>
    <lineage>
        <taxon>Bacteria</taxon>
        <taxon>Candidatus Eiseniibacteriota</taxon>
    </lineage>
</organism>
<dbReference type="GO" id="GO:0009279">
    <property type="term" value="C:cell outer membrane"/>
    <property type="evidence" value="ECO:0007669"/>
    <property type="project" value="UniProtKB-SubCell"/>
</dbReference>
<dbReference type="Gene3D" id="3.30.1330.60">
    <property type="entry name" value="OmpA-like domain"/>
    <property type="match status" value="1"/>
</dbReference>
<reference evidence="7 8" key="1">
    <citation type="journal article" date="2019" name="Nat. Microbiol.">
        <title>Mediterranean grassland soil C-N compound turnover is dependent on rainfall and depth, and is mediated by genomically divergent microorganisms.</title>
        <authorList>
            <person name="Diamond S."/>
            <person name="Andeer P.F."/>
            <person name="Li Z."/>
            <person name="Crits-Christoph A."/>
            <person name="Burstein D."/>
            <person name="Anantharaman K."/>
            <person name="Lane K.R."/>
            <person name="Thomas B.C."/>
            <person name="Pan C."/>
            <person name="Northen T.R."/>
            <person name="Banfield J.F."/>
        </authorList>
    </citation>
    <scope>NUCLEOTIDE SEQUENCE [LARGE SCALE GENOMIC DNA]</scope>
    <source>
        <strain evidence="7">WS_2</strain>
    </source>
</reference>
<dbReference type="Pfam" id="PF02412">
    <property type="entry name" value="TSP_3"/>
    <property type="match status" value="2"/>
</dbReference>
<dbReference type="Gene3D" id="4.10.1080.10">
    <property type="entry name" value="TSP type-3 repeat"/>
    <property type="match status" value="1"/>
</dbReference>
<proteinExistence type="predicted"/>
<dbReference type="PANTHER" id="PTHR30329">
    <property type="entry name" value="STATOR ELEMENT OF FLAGELLAR MOTOR COMPLEX"/>
    <property type="match status" value="1"/>
</dbReference>
<name>A0A538T8M5_UNCEI</name>
<dbReference type="PRINTS" id="PR01021">
    <property type="entry name" value="OMPADOMAIN"/>
</dbReference>
<dbReference type="CDD" id="cd07185">
    <property type="entry name" value="OmpA_C-like"/>
    <property type="match status" value="1"/>
</dbReference>
<sequence length="268" mass="27905">MAASTPLGAKVDENGCPLDSDGDKVFDGLDQCPGTPKGCTVNSAGCPTDQDGDGVCDGVDQCADTPKGATVDLNGCPSDDDGDGVPNGIDKCPGTMKGCVVNDTGCPKDSDGDGVCDGLDRCPDTPHGTQVSTDGCPIEVIERETELLDTGMMRLQNVNFETGKANIAPESYPVLDIVGQVLVKWPGLKIEVGGHTDSRGQPAKNQALSEARANAVLSYLTGKFSTLQPSQYTVKGYGPTKPIAPNSSALNMAKNRRVEFVVINKEVL</sequence>
<dbReference type="InterPro" id="IPR003367">
    <property type="entry name" value="Thrombospondin_3-like_rpt"/>
</dbReference>
<dbReference type="InterPro" id="IPR006664">
    <property type="entry name" value="OMP_bac"/>
</dbReference>
<dbReference type="InterPro" id="IPR036737">
    <property type="entry name" value="OmpA-like_sf"/>
</dbReference>
<comment type="caution">
    <text evidence="7">The sequence shown here is derived from an EMBL/GenBank/DDBJ whole genome shotgun (WGS) entry which is preliminary data.</text>
</comment>
<dbReference type="InterPro" id="IPR050330">
    <property type="entry name" value="Bact_OuterMem_StrucFunc"/>
</dbReference>
<dbReference type="EMBL" id="VBOS01000034">
    <property type="protein sequence ID" value="TMQ59884.1"/>
    <property type="molecule type" value="Genomic_DNA"/>
</dbReference>
<evidence type="ECO:0000256" key="3">
    <source>
        <dbReference type="ARBA" id="ARBA00023136"/>
    </source>
</evidence>
<evidence type="ECO:0000313" key="7">
    <source>
        <dbReference type="EMBL" id="TMQ59884.1"/>
    </source>
</evidence>
<dbReference type="SUPFAM" id="SSF103647">
    <property type="entry name" value="TSP type-3 repeat"/>
    <property type="match status" value="1"/>
</dbReference>
<keyword evidence="4" id="KW-0998">Cell outer membrane</keyword>
<gene>
    <name evidence="7" type="ORF">E6K72_01260</name>
</gene>
<evidence type="ECO:0000256" key="2">
    <source>
        <dbReference type="ARBA" id="ARBA00022729"/>
    </source>
</evidence>
<dbReference type="Pfam" id="PF00691">
    <property type="entry name" value="OmpA"/>
    <property type="match status" value="1"/>
</dbReference>
<evidence type="ECO:0000256" key="1">
    <source>
        <dbReference type="ARBA" id="ARBA00004442"/>
    </source>
</evidence>
<accession>A0A538T8M5</accession>
<evidence type="ECO:0000313" key="8">
    <source>
        <dbReference type="Proteomes" id="UP000317716"/>
    </source>
</evidence>
<evidence type="ECO:0000259" key="6">
    <source>
        <dbReference type="PROSITE" id="PS51123"/>
    </source>
</evidence>
<keyword evidence="3 5" id="KW-0472">Membrane</keyword>